<dbReference type="EMBL" id="AP014936">
    <property type="protein sequence ID" value="BAU50381.1"/>
    <property type="molecule type" value="Genomic_DNA"/>
</dbReference>
<dbReference type="AlphaFoldDB" id="A0A1B4VD83"/>
<feature type="signal peptide" evidence="1">
    <location>
        <begin position="1"/>
        <end position="19"/>
    </location>
</feature>
<sequence>MKRIPPFLFAFIGIAAAHAAEAEVWVRAEHRGGEVVYHYEVRNRDAGRLDHFALGCDCRRPAQPALAAQLGVLPGATTLSGDDYLGQVLAVPPGAVTAPPGWHATLRVPPGERRYWIEWRTSDQAAAVPANQGLKGFSVALPMTDRGFLSGTFLLADTAGERVRNGQVRPSDTRPPHLSVQLHLRGAGNPEGSLSVATDVSVSDDIDPEPAVHLESFAREGLKEGESGIGRLSVTYRATDASGNVSRETAEIALPGALAGVVRLPEGGILP</sequence>
<proteinExistence type="predicted"/>
<evidence type="ECO:0000256" key="1">
    <source>
        <dbReference type="SAM" id="SignalP"/>
    </source>
</evidence>
<organism evidence="2 3">
    <name type="scientific">Sulfurifustis variabilis</name>
    <dbReference type="NCBI Taxonomy" id="1675686"/>
    <lineage>
        <taxon>Bacteria</taxon>
        <taxon>Pseudomonadati</taxon>
        <taxon>Pseudomonadota</taxon>
        <taxon>Gammaproteobacteria</taxon>
        <taxon>Acidiferrobacterales</taxon>
        <taxon>Acidiferrobacteraceae</taxon>
        <taxon>Sulfurifustis</taxon>
    </lineage>
</organism>
<protein>
    <recommendedName>
        <fullName evidence="4">DUF2330 domain-containing protein</fullName>
    </recommendedName>
</protein>
<gene>
    <name evidence="2" type="ORF">SVA_3847</name>
</gene>
<dbReference type="RefSeq" id="WP_096462689.1">
    <property type="nucleotide sequence ID" value="NZ_AP014936.1"/>
</dbReference>
<keyword evidence="1" id="KW-0732">Signal</keyword>
<accession>A0A1B4VD83</accession>
<dbReference type="KEGG" id="sva:SVA_3847"/>
<dbReference type="Proteomes" id="UP000218899">
    <property type="component" value="Chromosome"/>
</dbReference>
<name>A0A1B4VD83_9GAMM</name>
<keyword evidence="3" id="KW-1185">Reference proteome</keyword>
<feature type="chain" id="PRO_5008571398" description="DUF2330 domain-containing protein" evidence="1">
    <location>
        <begin position="20"/>
        <end position="271"/>
    </location>
</feature>
<evidence type="ECO:0008006" key="4">
    <source>
        <dbReference type="Google" id="ProtNLM"/>
    </source>
</evidence>
<evidence type="ECO:0000313" key="3">
    <source>
        <dbReference type="Proteomes" id="UP000218899"/>
    </source>
</evidence>
<evidence type="ECO:0000313" key="2">
    <source>
        <dbReference type="EMBL" id="BAU50381.1"/>
    </source>
</evidence>
<reference evidence="2 3" key="1">
    <citation type="submission" date="2015-08" db="EMBL/GenBank/DDBJ databases">
        <title>Complete genome sequence of Sulfurifustis variabilis.</title>
        <authorList>
            <person name="Miura A."/>
            <person name="Kojima H."/>
            <person name="Fukui M."/>
        </authorList>
    </citation>
    <scope>NUCLEOTIDE SEQUENCE [LARGE SCALE GENOMIC DNA]</scope>
    <source>
        <strain evidence="3">skN76</strain>
    </source>
</reference>